<sequence>MSIQIILAGLLTTIQDKGRFGFQQQGVIVSGAMDSFAFRVANLLVGNDEGAAALEVTLIGPKLRFERDALISICGGQLAPVVDGEPLPLWRPVYVQAGRSLEFGACQAGARAYMAVAGGFDVPLVLGSRSTYLRAGLGGYEGRALQAGDELPLGQPSSLAIAYMHMLCHAKESKTNPLPFGAANWSIGHEIRPAYSKEPTIRIVPGREYAHFTEESRQALVAARFPVSSQSDRMGYRLEGAILNLAEVCEPISEAVSFGTVQVPAGGNPIILMADHQTIGGYPKIAQIATVDLPLLAQLKPGEAVRFRMISQQESEALYLEHEMQTYQLSKAIEIRYKEMR</sequence>
<dbReference type="Gene3D" id="2.40.100.10">
    <property type="entry name" value="Cyclophilin-like"/>
    <property type="match status" value="1"/>
</dbReference>
<keyword evidence="1" id="KW-0547">Nucleotide-binding</keyword>
<keyword evidence="6" id="KW-1185">Reference proteome</keyword>
<protein>
    <submittedName>
        <fullName evidence="5">Biotin-dependent carboxyltransferase</fullName>
    </submittedName>
</protein>
<dbReference type="InterPro" id="IPR029000">
    <property type="entry name" value="Cyclophilin-like_dom_sf"/>
</dbReference>
<evidence type="ECO:0000259" key="4">
    <source>
        <dbReference type="SMART" id="SM00797"/>
    </source>
</evidence>
<evidence type="ECO:0000256" key="1">
    <source>
        <dbReference type="ARBA" id="ARBA00022741"/>
    </source>
</evidence>
<keyword evidence="2" id="KW-0378">Hydrolase</keyword>
<accession>A0ABX0J5Z7</accession>
<dbReference type="EMBL" id="JAAOIW010000004">
    <property type="protein sequence ID" value="NHN30589.1"/>
    <property type="molecule type" value="Genomic_DNA"/>
</dbReference>
<dbReference type="PANTHER" id="PTHR43309:SF5">
    <property type="entry name" value="5-OXOPROLINASE SUBUNIT C"/>
    <property type="match status" value="1"/>
</dbReference>
<dbReference type="SMART" id="SM00797">
    <property type="entry name" value="AHS2"/>
    <property type="match status" value="1"/>
</dbReference>
<dbReference type="PANTHER" id="PTHR43309">
    <property type="entry name" value="5-OXOPROLINASE SUBUNIT C"/>
    <property type="match status" value="1"/>
</dbReference>
<dbReference type="Proteomes" id="UP001165962">
    <property type="component" value="Unassembled WGS sequence"/>
</dbReference>
<dbReference type="InterPro" id="IPR052708">
    <property type="entry name" value="PxpC"/>
</dbReference>
<evidence type="ECO:0000256" key="2">
    <source>
        <dbReference type="ARBA" id="ARBA00022801"/>
    </source>
</evidence>
<dbReference type="InterPro" id="IPR003778">
    <property type="entry name" value="CT_A_B"/>
</dbReference>
<organism evidence="5 6">
    <name type="scientific">Paenibacillus agricola</name>
    <dbReference type="NCBI Taxonomy" id="2716264"/>
    <lineage>
        <taxon>Bacteria</taxon>
        <taxon>Bacillati</taxon>
        <taxon>Bacillota</taxon>
        <taxon>Bacilli</taxon>
        <taxon>Bacillales</taxon>
        <taxon>Paenibacillaceae</taxon>
        <taxon>Paenibacillus</taxon>
    </lineage>
</organism>
<keyword evidence="3" id="KW-0067">ATP-binding</keyword>
<evidence type="ECO:0000313" key="6">
    <source>
        <dbReference type="Proteomes" id="UP001165962"/>
    </source>
</evidence>
<name>A0ABX0J5Z7_9BACL</name>
<dbReference type="NCBIfam" id="TIGR00724">
    <property type="entry name" value="urea_amlyse_rel"/>
    <property type="match status" value="1"/>
</dbReference>
<feature type="domain" description="Carboxyltransferase" evidence="4">
    <location>
        <begin position="24"/>
        <end position="325"/>
    </location>
</feature>
<dbReference type="RefSeq" id="WP_166149828.1">
    <property type="nucleotide sequence ID" value="NZ_JAAOIW010000004.1"/>
</dbReference>
<reference evidence="5" key="1">
    <citation type="submission" date="2020-03" db="EMBL/GenBank/DDBJ databases">
        <title>Draft sequencing of Paenibacilllus sp. S3N08.</title>
        <authorList>
            <person name="Kim D.-U."/>
        </authorList>
    </citation>
    <scope>NUCLEOTIDE SEQUENCE</scope>
    <source>
        <strain evidence="5">S3N08</strain>
    </source>
</reference>
<dbReference type="Pfam" id="PF02626">
    <property type="entry name" value="CT_A_B"/>
    <property type="match status" value="1"/>
</dbReference>
<evidence type="ECO:0000313" key="5">
    <source>
        <dbReference type="EMBL" id="NHN30589.1"/>
    </source>
</evidence>
<gene>
    <name evidence="5" type="ORF">G9U52_12180</name>
</gene>
<proteinExistence type="predicted"/>
<evidence type="ECO:0000256" key="3">
    <source>
        <dbReference type="ARBA" id="ARBA00022840"/>
    </source>
</evidence>
<dbReference type="SUPFAM" id="SSF50891">
    <property type="entry name" value="Cyclophilin-like"/>
    <property type="match status" value="1"/>
</dbReference>
<comment type="caution">
    <text evidence="5">The sequence shown here is derived from an EMBL/GenBank/DDBJ whole genome shotgun (WGS) entry which is preliminary data.</text>
</comment>